<name>A0ABR2GU41_9EUKA</name>
<protein>
    <submittedName>
        <fullName evidence="1">Uncharacterized protein</fullName>
    </submittedName>
</protein>
<evidence type="ECO:0000313" key="1">
    <source>
        <dbReference type="EMBL" id="KAK8837458.1"/>
    </source>
</evidence>
<keyword evidence="2" id="KW-1185">Reference proteome</keyword>
<evidence type="ECO:0000313" key="2">
    <source>
        <dbReference type="Proteomes" id="UP001470230"/>
    </source>
</evidence>
<dbReference type="Proteomes" id="UP001470230">
    <property type="component" value="Unassembled WGS sequence"/>
</dbReference>
<comment type="caution">
    <text evidence="1">The sequence shown here is derived from an EMBL/GenBank/DDBJ whole genome shotgun (WGS) entry which is preliminary data.</text>
</comment>
<proteinExistence type="predicted"/>
<sequence length="450" mass="51942">MNEPNIEEFSYFITQPDLKLTDVLLSPQLITQVRAKNSLLFNYFQQDSVIGELAEWCFTTKYKNDPKFTEFSEIAFNVFLSSTFSLISFLLNSKSFAKILYTFLITDDSKNPRLCGHFSEVLSLLIKFGTPTFFTNFSKVQTHLLKRIEMLGISDLIINLILLNVNYIDSEQIIKGLSYDADINDDKDAIQLLVSLFEGVLSSSHLKQLFQSNSILNHLLNAAVKTTSPVIQSDIFDFLSKINFQSNMINDQQLIEKVTLSEDNINDLTISAIDFLQLPIDYLVTFFFTKSCKYRFHQKIMSKMEVMNLNELIEIANIPDFVVKLINAFGTEDWCPHCLQIVIFFTNIENYCKPLKSKKWKTFIRDKFYPLIKIMNNEYGGHAPSQFGNDGGQLVFSDSDDLRNENEENETFEEEDEFYDDNFCQCEEEGCDVENIESSESDDVEFDIDI</sequence>
<reference evidence="1 2" key="1">
    <citation type="submission" date="2024-04" db="EMBL/GenBank/DDBJ databases">
        <title>Tritrichomonas musculus Genome.</title>
        <authorList>
            <person name="Alves-Ferreira E."/>
            <person name="Grigg M."/>
            <person name="Lorenzi H."/>
            <person name="Galac M."/>
        </authorList>
    </citation>
    <scope>NUCLEOTIDE SEQUENCE [LARGE SCALE GENOMIC DNA]</scope>
    <source>
        <strain evidence="1 2">EAF2021</strain>
    </source>
</reference>
<gene>
    <name evidence="1" type="ORF">M9Y10_036455</name>
</gene>
<dbReference type="EMBL" id="JAPFFF010000059">
    <property type="protein sequence ID" value="KAK8837458.1"/>
    <property type="molecule type" value="Genomic_DNA"/>
</dbReference>
<organism evidence="1 2">
    <name type="scientific">Tritrichomonas musculus</name>
    <dbReference type="NCBI Taxonomy" id="1915356"/>
    <lineage>
        <taxon>Eukaryota</taxon>
        <taxon>Metamonada</taxon>
        <taxon>Parabasalia</taxon>
        <taxon>Tritrichomonadida</taxon>
        <taxon>Tritrichomonadidae</taxon>
        <taxon>Tritrichomonas</taxon>
    </lineage>
</organism>
<accession>A0ABR2GU41</accession>